<organism evidence="2 3">
    <name type="scientific">Actinophytocola xinjiangensis</name>
    <dbReference type="NCBI Taxonomy" id="485602"/>
    <lineage>
        <taxon>Bacteria</taxon>
        <taxon>Bacillati</taxon>
        <taxon>Actinomycetota</taxon>
        <taxon>Actinomycetes</taxon>
        <taxon>Pseudonocardiales</taxon>
        <taxon>Pseudonocardiaceae</taxon>
    </lineage>
</organism>
<dbReference type="SUPFAM" id="SSF46785">
    <property type="entry name" value="Winged helix' DNA-binding domain"/>
    <property type="match status" value="1"/>
</dbReference>
<dbReference type="InterPro" id="IPR036388">
    <property type="entry name" value="WH-like_DNA-bd_sf"/>
</dbReference>
<protein>
    <recommendedName>
        <fullName evidence="1">HTH iclR-type domain-containing protein</fullName>
    </recommendedName>
</protein>
<dbReference type="InterPro" id="IPR050707">
    <property type="entry name" value="HTH_MetabolicPath_Reg"/>
</dbReference>
<dbReference type="GO" id="GO:0003700">
    <property type="term" value="F:DNA-binding transcription factor activity"/>
    <property type="evidence" value="ECO:0007669"/>
    <property type="project" value="TreeGrafter"/>
</dbReference>
<accession>A0A7Z0WND1</accession>
<dbReference type="Pfam" id="PF09339">
    <property type="entry name" value="HTH_IclR"/>
    <property type="match status" value="1"/>
</dbReference>
<evidence type="ECO:0000259" key="1">
    <source>
        <dbReference type="PROSITE" id="PS51077"/>
    </source>
</evidence>
<sequence>MEPWGFEMAAQETCPSVRNAFRLLESLAGSPDGMRLTHLADATGLPKSSTHRILGTLEELEIVCREEGAGAYHLAARWRRVVAPGRVAEFSAPVVADGVAVAGLTLRLRGQVSSGSRDRLSRLVADLAYAVSRRFRV</sequence>
<dbReference type="PANTHER" id="PTHR30136:SF24">
    <property type="entry name" value="HTH-TYPE TRANSCRIPTIONAL REPRESSOR ALLR"/>
    <property type="match status" value="1"/>
</dbReference>
<name>A0A7Z0WND1_9PSEU</name>
<evidence type="ECO:0000313" key="3">
    <source>
        <dbReference type="Proteomes" id="UP000185696"/>
    </source>
</evidence>
<keyword evidence="3" id="KW-1185">Reference proteome</keyword>
<dbReference type="PANTHER" id="PTHR30136">
    <property type="entry name" value="HELIX-TURN-HELIX TRANSCRIPTIONAL REGULATOR, ICLR FAMILY"/>
    <property type="match status" value="1"/>
</dbReference>
<dbReference type="GO" id="GO:0045892">
    <property type="term" value="P:negative regulation of DNA-templated transcription"/>
    <property type="evidence" value="ECO:0007669"/>
    <property type="project" value="TreeGrafter"/>
</dbReference>
<dbReference type="EMBL" id="MSIF01000004">
    <property type="protein sequence ID" value="OLF11575.1"/>
    <property type="molecule type" value="Genomic_DNA"/>
</dbReference>
<proteinExistence type="predicted"/>
<dbReference type="RefSeq" id="WP_162292943.1">
    <property type="nucleotide sequence ID" value="NZ_MSIF01000004.1"/>
</dbReference>
<dbReference type="GO" id="GO:0003677">
    <property type="term" value="F:DNA binding"/>
    <property type="evidence" value="ECO:0007669"/>
    <property type="project" value="InterPro"/>
</dbReference>
<gene>
    <name evidence="2" type="ORF">BLA60_11525</name>
</gene>
<dbReference type="PROSITE" id="PS51077">
    <property type="entry name" value="HTH_ICLR"/>
    <property type="match status" value="1"/>
</dbReference>
<dbReference type="SMART" id="SM00346">
    <property type="entry name" value="HTH_ICLR"/>
    <property type="match status" value="1"/>
</dbReference>
<dbReference type="InterPro" id="IPR036390">
    <property type="entry name" value="WH_DNA-bd_sf"/>
</dbReference>
<feature type="domain" description="HTH iclR-type" evidence="1">
    <location>
        <begin position="14"/>
        <end position="76"/>
    </location>
</feature>
<dbReference type="AlphaFoldDB" id="A0A7Z0WND1"/>
<reference evidence="2 3" key="1">
    <citation type="submission" date="2016-12" db="EMBL/GenBank/DDBJ databases">
        <title>The draft genome sequence of Actinophytocola xinjiangensis.</title>
        <authorList>
            <person name="Wang W."/>
            <person name="Yuan L."/>
        </authorList>
    </citation>
    <scope>NUCLEOTIDE SEQUENCE [LARGE SCALE GENOMIC DNA]</scope>
    <source>
        <strain evidence="2 3">CGMCC 4.4663</strain>
    </source>
</reference>
<comment type="caution">
    <text evidence="2">The sequence shown here is derived from an EMBL/GenBank/DDBJ whole genome shotgun (WGS) entry which is preliminary data.</text>
</comment>
<dbReference type="Proteomes" id="UP000185696">
    <property type="component" value="Unassembled WGS sequence"/>
</dbReference>
<evidence type="ECO:0000313" key="2">
    <source>
        <dbReference type="EMBL" id="OLF11575.1"/>
    </source>
</evidence>
<dbReference type="Gene3D" id="1.10.10.10">
    <property type="entry name" value="Winged helix-like DNA-binding domain superfamily/Winged helix DNA-binding domain"/>
    <property type="match status" value="1"/>
</dbReference>
<dbReference type="InterPro" id="IPR005471">
    <property type="entry name" value="Tscrpt_reg_IclR_N"/>
</dbReference>